<reference evidence="3" key="1">
    <citation type="journal article" date="2017" name="Nat. Ecol. Evol.">
        <title>Genome expansion and lineage-specific genetic innovations in the forest pathogenic fungi Armillaria.</title>
        <authorList>
            <person name="Sipos G."/>
            <person name="Prasanna A.N."/>
            <person name="Walter M.C."/>
            <person name="O'Connor E."/>
            <person name="Balint B."/>
            <person name="Krizsan K."/>
            <person name="Kiss B."/>
            <person name="Hess J."/>
            <person name="Varga T."/>
            <person name="Slot J."/>
            <person name="Riley R."/>
            <person name="Boka B."/>
            <person name="Rigling D."/>
            <person name="Barry K."/>
            <person name="Lee J."/>
            <person name="Mihaltcheva S."/>
            <person name="LaButti K."/>
            <person name="Lipzen A."/>
            <person name="Waldron R."/>
            <person name="Moloney N.M."/>
            <person name="Sperisen C."/>
            <person name="Kredics L."/>
            <person name="Vagvoelgyi C."/>
            <person name="Patrignani A."/>
            <person name="Fitzpatrick D."/>
            <person name="Nagy I."/>
            <person name="Doyle S."/>
            <person name="Anderson J.B."/>
            <person name="Grigoriev I.V."/>
            <person name="Gueldener U."/>
            <person name="Muensterkoetter M."/>
            <person name="Nagy L.G."/>
        </authorList>
    </citation>
    <scope>NUCLEOTIDE SEQUENCE [LARGE SCALE GENOMIC DNA]</scope>
    <source>
        <strain evidence="3">C18/9</strain>
    </source>
</reference>
<proteinExistence type="predicted"/>
<dbReference type="Proteomes" id="UP000219338">
    <property type="component" value="Unassembled WGS sequence"/>
</dbReference>
<gene>
    <name evidence="2" type="ORF">ARMOST_09922</name>
</gene>
<name>A0A284RCV4_ARMOS</name>
<dbReference type="AlphaFoldDB" id="A0A284RCV4"/>
<accession>A0A284RCV4</accession>
<evidence type="ECO:0000313" key="2">
    <source>
        <dbReference type="EMBL" id="SJL06580.1"/>
    </source>
</evidence>
<evidence type="ECO:0000256" key="1">
    <source>
        <dbReference type="SAM" id="MobiDB-lite"/>
    </source>
</evidence>
<dbReference type="EMBL" id="FUEG01000007">
    <property type="protein sequence ID" value="SJL06580.1"/>
    <property type="molecule type" value="Genomic_DNA"/>
</dbReference>
<feature type="region of interest" description="Disordered" evidence="1">
    <location>
        <begin position="42"/>
        <end position="75"/>
    </location>
</feature>
<protein>
    <submittedName>
        <fullName evidence="2">Uncharacterized protein</fullName>
    </submittedName>
</protein>
<feature type="compositionally biased region" description="Polar residues" evidence="1">
    <location>
        <begin position="44"/>
        <end position="57"/>
    </location>
</feature>
<organism evidence="2 3">
    <name type="scientific">Armillaria ostoyae</name>
    <name type="common">Armillaria root rot fungus</name>
    <dbReference type="NCBI Taxonomy" id="47428"/>
    <lineage>
        <taxon>Eukaryota</taxon>
        <taxon>Fungi</taxon>
        <taxon>Dikarya</taxon>
        <taxon>Basidiomycota</taxon>
        <taxon>Agaricomycotina</taxon>
        <taxon>Agaricomycetes</taxon>
        <taxon>Agaricomycetidae</taxon>
        <taxon>Agaricales</taxon>
        <taxon>Marasmiineae</taxon>
        <taxon>Physalacriaceae</taxon>
        <taxon>Armillaria</taxon>
    </lineage>
</organism>
<evidence type="ECO:0000313" key="3">
    <source>
        <dbReference type="Proteomes" id="UP000219338"/>
    </source>
</evidence>
<keyword evidence="3" id="KW-1185">Reference proteome</keyword>
<sequence length="75" mass="8742">MMIEHKSNKLNQLLSHQCLPNPRLYSFQLYVAVIRRRDRGAATFQGQRNSWTPSGTVPCNDDDDDDDTRYPDDTR</sequence>